<dbReference type="AlphaFoldDB" id="A0A9W3VF39"/>
<dbReference type="SUPFAM" id="SSF53187">
    <property type="entry name" value="Zn-dependent exopeptidases"/>
    <property type="match status" value="1"/>
</dbReference>
<dbReference type="PIRSF" id="PIRSF010386">
    <property type="entry name" value="RocB"/>
    <property type="match status" value="1"/>
</dbReference>
<organism evidence="1 2">
    <name type="scientific">Bacillus thuringiensis</name>
    <dbReference type="NCBI Taxonomy" id="1428"/>
    <lineage>
        <taxon>Bacteria</taxon>
        <taxon>Bacillati</taxon>
        <taxon>Bacillota</taxon>
        <taxon>Bacilli</taxon>
        <taxon>Bacillales</taxon>
        <taxon>Bacillaceae</taxon>
        <taxon>Bacillus</taxon>
        <taxon>Bacillus cereus group</taxon>
    </lineage>
</organism>
<gene>
    <name evidence="1" type="ORF">D7J84_23905</name>
</gene>
<dbReference type="FunFam" id="3.40.630.10:FF:000100">
    <property type="entry name" value="Arginine utilization protein RocB"/>
    <property type="match status" value="1"/>
</dbReference>
<dbReference type="PANTHER" id="PTHR43808:SF27">
    <property type="entry name" value="PROTEIN ROCB"/>
    <property type="match status" value="1"/>
</dbReference>
<dbReference type="PANTHER" id="PTHR43808">
    <property type="entry name" value="ACETYLORNITHINE DEACETYLASE"/>
    <property type="match status" value="1"/>
</dbReference>
<sequence>MRKNRGIYMSKWQSKEQLIQLLSSLVEIPSITGTEAEVILPDFVVEQLSDLQYFKENPHHLQKNPTGDGRYFVTALVKKSDCTKNTVILVSHFDVVDVQDYGVWKEDAFNPKKLTSMFYSHKDELPAHVREDIEQGDWLFGRGTMDMKCGLTLQMAMIEQACEGRFDGNVLLLAVPDEEVNSVGMRAAVPRLLELAKEHDLNYKTVLNSEPMFARHPGDQNKYIYTGSIGKVLPGFLCYGKETHVGEPFAGLNGSYMASLITAELELNTDLCDIVEGEASPPPTNLLQRDLKEDYSVQIPHRAVTLFNLFLLEKSMTDVVSLLRQKVTKIAEKIEEKYEKQAYRFSKYNPFIPPNMKVNVLTYEELIAYAIEQHGQAKIDDIQSSIIKNREEKDDRAVTIDLVDKLAILCKEKAPMIVLFFAPPYYPAVSSRNDPLIKEVVAEMEKYAHYNHNITFENQNYFGGISDLSYVGLQNPLHSMSSLVDNMPLWDKGYSIPLQELEEFDVPVLNMGPVGKDAHQWTERLDVNYAFETLLDMLPKCIEKLLVSNKITQVK</sequence>
<evidence type="ECO:0000313" key="1">
    <source>
        <dbReference type="EMBL" id="AYF84023.1"/>
    </source>
</evidence>
<dbReference type="InterPro" id="IPR012166">
    <property type="entry name" value="Uncharacterised_RocB"/>
</dbReference>
<reference evidence="1 2" key="1">
    <citation type="submission" date="2018-09" db="EMBL/GenBank/DDBJ databases">
        <title>Complete genome of Bacillus thuringiensis strain QZL38.</title>
        <authorList>
            <person name="Song F."/>
        </authorList>
    </citation>
    <scope>NUCLEOTIDE SEQUENCE [LARGE SCALE GENOMIC DNA]</scope>
    <source>
        <strain evidence="1 2">QZL38</strain>
    </source>
</reference>
<dbReference type="InterPro" id="IPR050072">
    <property type="entry name" value="Peptidase_M20A"/>
</dbReference>
<dbReference type="EMBL" id="CP032608">
    <property type="protein sequence ID" value="AYF84023.1"/>
    <property type="molecule type" value="Genomic_DNA"/>
</dbReference>
<dbReference type="Proteomes" id="UP000269847">
    <property type="component" value="Chromosome"/>
</dbReference>
<dbReference type="Gene3D" id="3.40.630.10">
    <property type="entry name" value="Zn peptidases"/>
    <property type="match status" value="1"/>
</dbReference>
<proteinExistence type="predicted"/>
<dbReference type="CDD" id="cd05654">
    <property type="entry name" value="M20_ArgE_RocB"/>
    <property type="match status" value="1"/>
</dbReference>
<dbReference type="InterPro" id="IPR002933">
    <property type="entry name" value="Peptidase_M20"/>
</dbReference>
<name>A0A9W3VF39_BACTU</name>
<dbReference type="GO" id="GO:0016787">
    <property type="term" value="F:hydrolase activity"/>
    <property type="evidence" value="ECO:0007669"/>
    <property type="project" value="InterPro"/>
</dbReference>
<evidence type="ECO:0000313" key="2">
    <source>
        <dbReference type="Proteomes" id="UP000269847"/>
    </source>
</evidence>
<accession>A0A9W3VF39</accession>
<protein>
    <submittedName>
        <fullName evidence="1">M20/M25/M40 family metallo-hydrolase</fullName>
    </submittedName>
</protein>
<dbReference type="Pfam" id="PF01546">
    <property type="entry name" value="Peptidase_M20"/>
    <property type="match status" value="1"/>
</dbReference>